<gene>
    <name evidence="1" type="ORF">C7H79_16065</name>
</gene>
<keyword evidence="2" id="KW-1185">Reference proteome</keyword>
<dbReference type="EMBL" id="PXXU01000092">
    <property type="protein sequence ID" value="PSJ15981.1"/>
    <property type="molecule type" value="Genomic_DNA"/>
</dbReference>
<evidence type="ECO:0000313" key="1">
    <source>
        <dbReference type="EMBL" id="PSJ15981.1"/>
    </source>
</evidence>
<dbReference type="RefSeq" id="WP_172592485.1">
    <property type="nucleotide sequence ID" value="NZ_PXXU01000092.1"/>
</dbReference>
<sequence>EQSEYETAIEKLSEGIEIVSDSWFNDLDPIDQGNILGKWGGLRDPKAKYIGSWGNYRIFTGKFKNVSTRRVANGFGVAFTNQDILPNSRQIPTSVAVHGDMDTLKAFLRISSMHHNNIVGVLYNIALKKDKVIKIAMELQGEQS</sequence>
<evidence type="ECO:0000313" key="2">
    <source>
        <dbReference type="Proteomes" id="UP000241912"/>
    </source>
</evidence>
<comment type="caution">
    <text evidence="1">The sequence shown here is derived from an EMBL/GenBank/DDBJ whole genome shotgun (WGS) entry which is preliminary data.</text>
</comment>
<accession>A0A2P7NR74</accession>
<dbReference type="AlphaFoldDB" id="A0A2P7NR74"/>
<reference evidence="1 2" key="1">
    <citation type="submission" date="2018-03" db="EMBL/GenBank/DDBJ databases">
        <title>Draft genome of Nitrosomonas supralitoralis APG5.</title>
        <authorList>
            <person name="Urakawa H."/>
            <person name="Lopez J.V."/>
        </authorList>
    </citation>
    <scope>NUCLEOTIDE SEQUENCE [LARGE SCALE GENOMIC DNA]</scope>
    <source>
        <strain evidence="1 2">APG5</strain>
    </source>
</reference>
<proteinExistence type="predicted"/>
<protein>
    <submittedName>
        <fullName evidence="1">Uncharacterized protein</fullName>
    </submittedName>
</protein>
<feature type="non-terminal residue" evidence="1">
    <location>
        <position position="1"/>
    </location>
</feature>
<name>A0A2P7NR74_9PROT</name>
<dbReference type="Proteomes" id="UP000241912">
    <property type="component" value="Unassembled WGS sequence"/>
</dbReference>
<organism evidence="1 2">
    <name type="scientific">Nitrosomonas supralitoralis</name>
    <dbReference type="NCBI Taxonomy" id="2116706"/>
    <lineage>
        <taxon>Bacteria</taxon>
        <taxon>Pseudomonadati</taxon>
        <taxon>Pseudomonadota</taxon>
        <taxon>Betaproteobacteria</taxon>
        <taxon>Nitrosomonadales</taxon>
        <taxon>Nitrosomonadaceae</taxon>
        <taxon>Nitrosomonas</taxon>
    </lineage>
</organism>